<dbReference type="Proteomes" id="UP000822369">
    <property type="component" value="Unassembled WGS sequence"/>
</dbReference>
<gene>
    <name evidence="1" type="ORF">G4P62_017823</name>
</gene>
<accession>A0A9D2XBF1</accession>
<name>A0A9D2XBF1_NOTFU</name>
<organism evidence="1 2">
    <name type="scientific">Nothobranchius furzeri</name>
    <name type="common">Turquoise killifish</name>
    <dbReference type="NCBI Taxonomy" id="105023"/>
    <lineage>
        <taxon>Eukaryota</taxon>
        <taxon>Metazoa</taxon>
        <taxon>Chordata</taxon>
        <taxon>Craniata</taxon>
        <taxon>Vertebrata</taxon>
        <taxon>Euteleostomi</taxon>
        <taxon>Actinopterygii</taxon>
        <taxon>Neopterygii</taxon>
        <taxon>Teleostei</taxon>
        <taxon>Neoteleostei</taxon>
        <taxon>Acanthomorphata</taxon>
        <taxon>Ovalentaria</taxon>
        <taxon>Atherinomorphae</taxon>
        <taxon>Cyprinodontiformes</taxon>
        <taxon>Nothobranchiidae</taxon>
        <taxon>Nothobranchius</taxon>
    </lineage>
</organism>
<protein>
    <submittedName>
        <fullName evidence="1">LOC107395374-like protein</fullName>
    </submittedName>
</protein>
<proteinExistence type="predicted"/>
<comment type="caution">
    <text evidence="1">The sequence shown here is derived from an EMBL/GenBank/DDBJ whole genome shotgun (WGS) entry which is preliminary data.</text>
</comment>
<evidence type="ECO:0000313" key="2">
    <source>
        <dbReference type="Proteomes" id="UP000822369"/>
    </source>
</evidence>
<dbReference type="EMBL" id="JAAVVJ010016896">
    <property type="protein sequence ID" value="KAF7199086.1"/>
    <property type="molecule type" value="Genomic_DNA"/>
</dbReference>
<reference evidence="1" key="1">
    <citation type="submission" date="2020-03" db="EMBL/GenBank/DDBJ databases">
        <title>Intra-Species Differences in Population Size shape Life History and Genome Evolution.</title>
        <authorList>
            <person name="Willemsen D."/>
            <person name="Cui R."/>
            <person name="Valenzano D.R."/>
        </authorList>
    </citation>
    <scope>NUCLEOTIDE SEQUENCE</scope>
    <source>
        <strain evidence="1">GRZ</strain>
        <tissue evidence="1">Whole</tissue>
    </source>
</reference>
<dbReference type="AlphaFoldDB" id="A0A9D2XBF1"/>
<sequence>MMDITRVLGRGRGTATSTPLPGFGRGRAMFLPFQESSTPGPAVRDLVEGVDTSGCASHDVCQAQVSQEGGASESYMADMAARIGLSIGESIASCLESRLSTGLGSISRNPAVNTVVDPSLLNVVVHSEAKEPTGFKGDGQDGLTVQEWEELMLAFLKRKGVPVTEQAEEVLVKLGGRAREVVKVGIRSKPLISLSSGPGPIFEILKQHFSDTVSSGMPLADFYATLPKEGEDPFDYWLRLNRAMDMTEDGLKRQSKAFEYLSRDLTAMFIRHCPDPELSLIFKCKPLAQWSVTEVHDRLVEHRGSGARFLQAKTCAPHTAQQPNVKLCMQQVPSMVASTQLQEAQPADVSADRLERIMCLLERMLDQQPWRDMTSGRGGAHPRQTQVMRGRTVTPCVICGDKEHTTHYHCKMNRLCFGCHSPDHTRAACPGALQSTQTTTGSAARQMEN</sequence>
<evidence type="ECO:0000313" key="1">
    <source>
        <dbReference type="EMBL" id="KAF7199086.1"/>
    </source>
</evidence>